<keyword evidence="2" id="KW-1185">Reference proteome</keyword>
<accession>A0A8R1J297</accession>
<evidence type="ECO:0000313" key="1">
    <source>
        <dbReference type="EnsemblMetazoa" id="CJA43185.1"/>
    </source>
</evidence>
<protein>
    <submittedName>
        <fullName evidence="1">Uncharacterized protein</fullName>
    </submittedName>
</protein>
<dbReference type="Proteomes" id="UP000005237">
    <property type="component" value="Unassembled WGS sequence"/>
</dbReference>
<organism evidence="1 2">
    <name type="scientific">Caenorhabditis japonica</name>
    <dbReference type="NCBI Taxonomy" id="281687"/>
    <lineage>
        <taxon>Eukaryota</taxon>
        <taxon>Metazoa</taxon>
        <taxon>Ecdysozoa</taxon>
        <taxon>Nematoda</taxon>
        <taxon>Chromadorea</taxon>
        <taxon>Rhabditida</taxon>
        <taxon>Rhabditina</taxon>
        <taxon>Rhabditomorpha</taxon>
        <taxon>Rhabditoidea</taxon>
        <taxon>Rhabditidae</taxon>
        <taxon>Peloderinae</taxon>
        <taxon>Caenorhabditis</taxon>
    </lineage>
</organism>
<name>A0A8R1J297_CAEJA</name>
<reference evidence="2" key="1">
    <citation type="submission" date="2010-08" db="EMBL/GenBank/DDBJ databases">
        <authorList>
            <consortium name="Caenorhabditis japonica Sequencing Consortium"/>
            <person name="Wilson R.K."/>
        </authorList>
    </citation>
    <scope>NUCLEOTIDE SEQUENCE [LARGE SCALE GENOMIC DNA]</scope>
    <source>
        <strain evidence="2">DF5081</strain>
    </source>
</reference>
<dbReference type="AlphaFoldDB" id="A0A8R1J297"/>
<proteinExistence type="predicted"/>
<dbReference type="EnsemblMetazoa" id="CJA43185.1">
    <property type="protein sequence ID" value="CJA43185.1"/>
    <property type="gene ID" value="WBGene00219033"/>
</dbReference>
<sequence length="77" mass="9348">MPLHQQPRIPVFNKQTIMEKEICYKKKIYGYNSDDDEDWEWKEIRTIASFDIIRAFEQEKELVVVQKKKKLGRCVIM</sequence>
<evidence type="ECO:0000313" key="2">
    <source>
        <dbReference type="Proteomes" id="UP000005237"/>
    </source>
</evidence>
<reference evidence="1" key="2">
    <citation type="submission" date="2022-06" db="UniProtKB">
        <authorList>
            <consortium name="EnsemblMetazoa"/>
        </authorList>
    </citation>
    <scope>IDENTIFICATION</scope>
    <source>
        <strain evidence="1">DF5081</strain>
    </source>
</reference>